<evidence type="ECO:0000313" key="1">
    <source>
        <dbReference type="EMBL" id="XPK47109.1"/>
    </source>
</evidence>
<keyword evidence="1" id="KW-0614">Plasmid</keyword>
<dbReference type="EMBL" id="CP179538">
    <property type="protein sequence ID" value="XPK47109.1"/>
    <property type="molecule type" value="Genomic_DNA"/>
</dbReference>
<evidence type="ECO:0000313" key="2">
    <source>
        <dbReference type="Proteomes" id="UP001301963"/>
    </source>
</evidence>
<geneLocation type="plasmid" evidence="1 2">
    <name>lp25</name>
</geneLocation>
<protein>
    <submittedName>
        <fullName evidence="1">Uncharacterized protein</fullName>
    </submittedName>
</protein>
<sequence length="168" mass="19703">MKVIILSILFLLISNVFIFSSEVSEEVIISNESNRYDLSLMLKSETQFGAFSLTRYYDYDIYLYLNMQIINSTEIVLKKVHINGVSAIKNPIYARNFIDGINDFHFSLSLFEEGEEVNKIRQLAETNGIDVYVECFDEINNEKKNYSFRISRENSIHFYNAVDMIFRK</sequence>
<organism evidence="1 2">
    <name type="scientific">Borreliella lusitaniae</name>
    <dbReference type="NCBI Taxonomy" id="100177"/>
    <lineage>
        <taxon>Bacteria</taxon>
        <taxon>Pseudomonadati</taxon>
        <taxon>Spirochaetota</taxon>
        <taxon>Spirochaetia</taxon>
        <taxon>Spirochaetales</taxon>
        <taxon>Borreliaceae</taxon>
        <taxon>Borreliella</taxon>
    </lineage>
</organism>
<dbReference type="Proteomes" id="UP001301963">
    <property type="component" value="Plasmid lp25"/>
</dbReference>
<name>A0ACD5GMG1_9SPIR</name>
<accession>A0ACD5GMG1</accession>
<reference evidence="1" key="1">
    <citation type="submission" date="2024-11" db="EMBL/GenBank/DDBJ databases">
        <title>Sequencing of Borrelia variable plasmids from multiple Borrelia sensu lato isolates.</title>
        <authorList>
            <person name="Mongodin E.F."/>
            <person name="Rudenko N."/>
            <person name="Fraser C.M."/>
            <person name="Schutzer S."/>
            <person name="Luft B."/>
            <person name="Morgan R."/>
            <person name="Casjens S."/>
            <person name="Qiu W."/>
        </authorList>
    </citation>
    <scope>NUCLEOTIDE SEQUENCE</scope>
    <source>
        <strain evidence="1">PotiB3</strain>
    </source>
</reference>
<keyword evidence="2" id="KW-1185">Reference proteome</keyword>
<gene>
    <name evidence="1" type="ORF">QIA44_05085</name>
</gene>
<proteinExistence type="predicted"/>